<reference evidence="2 3" key="1">
    <citation type="submission" date="2019-10" db="EMBL/GenBank/DDBJ databases">
        <authorList>
            <person name="Blom J."/>
        </authorList>
    </citation>
    <scope>NUCLEOTIDE SEQUENCE [LARGE SCALE GENOMIC DNA]</scope>
    <source>
        <strain evidence="2 3">ES3154-GLU</strain>
    </source>
</reference>
<feature type="transmembrane region" description="Helical" evidence="1">
    <location>
        <begin position="80"/>
        <end position="97"/>
    </location>
</feature>
<keyword evidence="1" id="KW-0812">Transmembrane</keyword>
<proteinExistence type="predicted"/>
<keyword evidence="1" id="KW-0472">Membrane</keyword>
<keyword evidence="1" id="KW-1133">Transmembrane helix</keyword>
<keyword evidence="3" id="KW-1185">Reference proteome</keyword>
<dbReference type="EMBL" id="CABWIB010000001">
    <property type="protein sequence ID" value="VWL85343.1"/>
    <property type="molecule type" value="Genomic_DNA"/>
</dbReference>
<organism evidence="2 3">
    <name type="scientific">Oceanivirga miroungae</name>
    <dbReference type="NCBI Taxonomy" id="1130046"/>
    <lineage>
        <taxon>Bacteria</taxon>
        <taxon>Fusobacteriati</taxon>
        <taxon>Fusobacteriota</taxon>
        <taxon>Fusobacteriia</taxon>
        <taxon>Fusobacteriales</taxon>
        <taxon>Leptotrichiaceae</taxon>
        <taxon>Oceanivirga</taxon>
    </lineage>
</organism>
<evidence type="ECO:0000313" key="2">
    <source>
        <dbReference type="EMBL" id="VWL85343.1"/>
    </source>
</evidence>
<dbReference type="RefSeq" id="WP_156683349.1">
    <property type="nucleotide sequence ID" value="NZ_CABWIB010000001.1"/>
</dbReference>
<dbReference type="AlphaFoldDB" id="A0A6I8MAX6"/>
<accession>A0A6I8MAX6</accession>
<sequence>MFNFGVKNLEITDEIVEYYRNNPNELDLLIDKEDFNIRFLSYFFIFGLAITIASRVISFSFSDVLGEFINHVVLDVTSEMGIAIFGGSITAYLLEYLQKKQYEANIAYRNEIKKRL</sequence>
<name>A0A6I8MAX6_9FUSO</name>
<protein>
    <submittedName>
        <fullName evidence="2">Uncharacterized protein</fullName>
    </submittedName>
</protein>
<dbReference type="Proteomes" id="UP000419017">
    <property type="component" value="Unassembled WGS sequence"/>
</dbReference>
<evidence type="ECO:0000313" key="3">
    <source>
        <dbReference type="Proteomes" id="UP000419017"/>
    </source>
</evidence>
<evidence type="ECO:0000256" key="1">
    <source>
        <dbReference type="SAM" id="Phobius"/>
    </source>
</evidence>
<gene>
    <name evidence="2" type="ORF">OMES3154_00628</name>
</gene>
<feature type="transmembrane region" description="Helical" evidence="1">
    <location>
        <begin position="39"/>
        <end position="60"/>
    </location>
</feature>